<dbReference type="PRINTS" id="PR00412">
    <property type="entry name" value="EPOXHYDRLASE"/>
</dbReference>
<dbReference type="InterPro" id="IPR000073">
    <property type="entry name" value="AB_hydrolase_1"/>
</dbReference>
<dbReference type="InterPro" id="IPR050266">
    <property type="entry name" value="AB_hydrolase_sf"/>
</dbReference>
<dbReference type="PRINTS" id="PR00111">
    <property type="entry name" value="ABHYDROLASE"/>
</dbReference>
<dbReference type="InterPro" id="IPR029058">
    <property type="entry name" value="AB_hydrolase_fold"/>
</dbReference>
<keyword evidence="4" id="KW-1185">Reference proteome</keyword>
<reference evidence="4" key="1">
    <citation type="submission" date="2020-06" db="EMBL/GenBank/DDBJ databases">
        <title>Isolation of Planomicrobium glaciei.</title>
        <authorList>
            <person name="Malisova L."/>
            <person name="Safrankova R."/>
            <person name="Jakubu V."/>
            <person name="Spanelova P."/>
        </authorList>
    </citation>
    <scope>NUCLEOTIDE SEQUENCE [LARGE SCALE GENOMIC DNA]</scope>
    <source>
        <strain evidence="4">NRL-ATB46093</strain>
    </source>
</reference>
<dbReference type="InterPro" id="IPR000639">
    <property type="entry name" value="Epox_hydrolase-like"/>
</dbReference>
<evidence type="ECO:0000256" key="1">
    <source>
        <dbReference type="ARBA" id="ARBA00022801"/>
    </source>
</evidence>
<dbReference type="PANTHER" id="PTHR43798">
    <property type="entry name" value="MONOACYLGLYCEROL LIPASE"/>
    <property type="match status" value="1"/>
</dbReference>
<dbReference type="EMBL" id="CP051177">
    <property type="protein sequence ID" value="QKX50127.1"/>
    <property type="molecule type" value="Genomic_DNA"/>
</dbReference>
<accession>A0A7H8Q883</accession>
<protein>
    <submittedName>
        <fullName evidence="3">Alpha/beta hydrolase</fullName>
    </submittedName>
</protein>
<dbReference type="GO" id="GO:0016020">
    <property type="term" value="C:membrane"/>
    <property type="evidence" value="ECO:0007669"/>
    <property type="project" value="TreeGrafter"/>
</dbReference>
<feature type="domain" description="AB hydrolase-1" evidence="2">
    <location>
        <begin position="23"/>
        <end position="255"/>
    </location>
</feature>
<sequence length="275" mass="30517">MGHYVEVESGVKVFVEDIGIGQPVVFIHGWPLNNKSFEMQISEVVQAGFRYIGIDLRGYGKSDKPWSGYDYTTQAADVKAVVDHLGLEQIVLAGFSMGGPIAIRYLTKYGTKGVDKLLLMGAAAPLFTQRDDFNIGMQPAEVDDIIAQIQKDRPAFLAQFADMFFEQEKSEEFLKWFQQLGLEAAAHSTIHSAIALRDEDLRDELAGISLPTAIFHGQKDQICPYELGEELERQIPNAYLVPFADSGHGINGDEPDKFNEELVRFLKGATGPKTD</sequence>
<proteinExistence type="predicted"/>
<dbReference type="Gene3D" id="3.40.50.1820">
    <property type="entry name" value="alpha/beta hydrolase"/>
    <property type="match status" value="1"/>
</dbReference>
<organism evidence="3 4">
    <name type="scientific">Planococcus glaciei</name>
    <dbReference type="NCBI Taxonomy" id="459472"/>
    <lineage>
        <taxon>Bacteria</taxon>
        <taxon>Bacillati</taxon>
        <taxon>Bacillota</taxon>
        <taxon>Bacilli</taxon>
        <taxon>Bacillales</taxon>
        <taxon>Caryophanaceae</taxon>
        <taxon>Planococcus</taxon>
    </lineage>
</organism>
<evidence type="ECO:0000259" key="2">
    <source>
        <dbReference type="Pfam" id="PF00561"/>
    </source>
</evidence>
<dbReference type="RefSeq" id="WP_036811435.1">
    <property type="nucleotide sequence ID" value="NZ_CP051177.1"/>
</dbReference>
<dbReference type="GO" id="GO:0016787">
    <property type="term" value="F:hydrolase activity"/>
    <property type="evidence" value="ECO:0007669"/>
    <property type="project" value="UniProtKB-KW"/>
</dbReference>
<evidence type="ECO:0000313" key="3">
    <source>
        <dbReference type="EMBL" id="QKX50127.1"/>
    </source>
</evidence>
<dbReference type="PANTHER" id="PTHR43798:SF31">
    <property type="entry name" value="AB HYDROLASE SUPERFAMILY PROTEIN YCLE"/>
    <property type="match status" value="1"/>
</dbReference>
<dbReference type="Proteomes" id="UP000509222">
    <property type="component" value="Chromosome"/>
</dbReference>
<gene>
    <name evidence="3" type="ORF">HF394_05715</name>
</gene>
<name>A0A7H8Q883_9BACL</name>
<dbReference type="AlphaFoldDB" id="A0A7H8Q883"/>
<dbReference type="Pfam" id="PF00561">
    <property type="entry name" value="Abhydrolase_1"/>
    <property type="match status" value="1"/>
</dbReference>
<dbReference type="SUPFAM" id="SSF53474">
    <property type="entry name" value="alpha/beta-Hydrolases"/>
    <property type="match status" value="1"/>
</dbReference>
<keyword evidence="1 3" id="KW-0378">Hydrolase</keyword>
<evidence type="ECO:0000313" key="4">
    <source>
        <dbReference type="Proteomes" id="UP000509222"/>
    </source>
</evidence>